<reference evidence="3 4" key="1">
    <citation type="submission" date="2016-04" db="EMBL/GenBank/DDBJ databases">
        <title>A degradative enzymes factory behind the ericoid mycorrhizal symbiosis.</title>
        <authorList>
            <consortium name="DOE Joint Genome Institute"/>
            <person name="Martino E."/>
            <person name="Morin E."/>
            <person name="Grelet G."/>
            <person name="Kuo A."/>
            <person name="Kohler A."/>
            <person name="Daghino S."/>
            <person name="Barry K."/>
            <person name="Choi C."/>
            <person name="Cichocki N."/>
            <person name="Clum A."/>
            <person name="Copeland A."/>
            <person name="Hainaut M."/>
            <person name="Haridas S."/>
            <person name="Labutti K."/>
            <person name="Lindquist E."/>
            <person name="Lipzen A."/>
            <person name="Khouja H.-R."/>
            <person name="Murat C."/>
            <person name="Ohm R."/>
            <person name="Olson A."/>
            <person name="Spatafora J."/>
            <person name="Veneault-Fourrey C."/>
            <person name="Henrissat B."/>
            <person name="Grigoriev I."/>
            <person name="Martin F."/>
            <person name="Perotto S."/>
        </authorList>
    </citation>
    <scope>NUCLEOTIDE SEQUENCE [LARGE SCALE GENOMIC DNA]</scope>
    <source>
        <strain evidence="3 4">F</strain>
    </source>
</reference>
<dbReference type="FunFam" id="3.90.550.20:FF:000004">
    <property type="entry name" value="Glycosyltransferase family 32 protein"/>
    <property type="match status" value="1"/>
</dbReference>
<dbReference type="Proteomes" id="UP000235786">
    <property type="component" value="Unassembled WGS sequence"/>
</dbReference>
<dbReference type="PANTHER" id="PTHR31834">
    <property type="entry name" value="INITIATION-SPECIFIC ALPHA-1,6-MANNOSYLTRANSFERASE"/>
    <property type="match status" value="1"/>
</dbReference>
<feature type="compositionally biased region" description="Polar residues" evidence="2">
    <location>
        <begin position="419"/>
        <end position="431"/>
    </location>
</feature>
<dbReference type="GO" id="GO:0006487">
    <property type="term" value="P:protein N-linked glycosylation"/>
    <property type="evidence" value="ECO:0007669"/>
    <property type="project" value="TreeGrafter"/>
</dbReference>
<organism evidence="3 4">
    <name type="scientific">Hyaloscypha variabilis (strain UAMH 11265 / GT02V1 / F)</name>
    <name type="common">Meliniomyces variabilis</name>
    <dbReference type="NCBI Taxonomy" id="1149755"/>
    <lineage>
        <taxon>Eukaryota</taxon>
        <taxon>Fungi</taxon>
        <taxon>Dikarya</taxon>
        <taxon>Ascomycota</taxon>
        <taxon>Pezizomycotina</taxon>
        <taxon>Leotiomycetes</taxon>
        <taxon>Helotiales</taxon>
        <taxon>Hyaloscyphaceae</taxon>
        <taxon>Hyaloscypha</taxon>
        <taxon>Hyaloscypha variabilis</taxon>
    </lineage>
</organism>
<evidence type="ECO:0000313" key="4">
    <source>
        <dbReference type="Proteomes" id="UP000235786"/>
    </source>
</evidence>
<dbReference type="AlphaFoldDB" id="A0A2J6RF55"/>
<gene>
    <name evidence="3" type="ORF">L207DRAFT_531477</name>
</gene>
<dbReference type="GO" id="GO:0000136">
    <property type="term" value="C:mannan polymerase complex"/>
    <property type="evidence" value="ECO:0007669"/>
    <property type="project" value="TreeGrafter"/>
</dbReference>
<accession>A0A2J6RF55</accession>
<dbReference type="OrthoDB" id="409543at2759"/>
<evidence type="ECO:0000256" key="2">
    <source>
        <dbReference type="SAM" id="MobiDB-lite"/>
    </source>
</evidence>
<dbReference type="GO" id="GO:0000009">
    <property type="term" value="F:alpha-1,6-mannosyltransferase activity"/>
    <property type="evidence" value="ECO:0007669"/>
    <property type="project" value="InterPro"/>
</dbReference>
<dbReference type="STRING" id="1149755.A0A2J6RF55"/>
<comment type="similarity">
    <text evidence="1">Belongs to the glycosyltransferase 32 family.</text>
</comment>
<dbReference type="InterPro" id="IPR039367">
    <property type="entry name" value="Och1-like"/>
</dbReference>
<name>A0A2J6RF55_HYAVF</name>
<dbReference type="Pfam" id="PF04488">
    <property type="entry name" value="Gly_transf_sug"/>
    <property type="match status" value="1"/>
</dbReference>
<dbReference type="InterPro" id="IPR007577">
    <property type="entry name" value="GlycoTrfase_DXD_sugar-bd_CS"/>
</dbReference>
<dbReference type="InterPro" id="IPR029044">
    <property type="entry name" value="Nucleotide-diphossugar_trans"/>
</dbReference>
<proteinExistence type="inferred from homology"/>
<feature type="region of interest" description="Disordered" evidence="2">
    <location>
        <begin position="391"/>
        <end position="438"/>
    </location>
</feature>
<dbReference type="Gene3D" id="3.90.550.20">
    <property type="match status" value="1"/>
</dbReference>
<sequence>MTINSTMHTNTSRRFRKNFRRIALVCIAYCLLVLFYPQASLFGPSFKATDVLNRVLSQQSHLKVSNTTFPKKIWQTWNVGPLFFDERELNRSRTWVSENPGFLYEVLTDDNGLQYVETRYGPDGLNRPDIVEIYRELSLVIIKADLLRYLVMYADGGVYSDIDVEALKPVNKFVPARFDERDVDLVIGVEIDEPSFANHPTLGPKCRTFCQWTFMSKPRAPVLLKLIDNIINWLETTVKAQRVPISNITLSFDEVILGTGPSAFTRVILDEMSSQTGEHITWNYFHLLSEPKRVGNILVLTVDAFAAGQDHSNSGFHNSTAAMVKHHFHASTWDSKHSRYSHPAYGMLEECGWNSTCVKLWDDHVAGWDKLTDDQRRDAIGAKARADNKRFGWHLPEFEEEENEAAENGATGKGEPDKSSSPAEGSDTPSLQEKAAQA</sequence>
<keyword evidence="4" id="KW-1185">Reference proteome</keyword>
<dbReference type="PANTHER" id="PTHR31834:SF8">
    <property type="entry name" value="TRANSFERASE, PUTATIVE (AFU_ORTHOLOGUE AFUA_6G14040)-RELATED"/>
    <property type="match status" value="1"/>
</dbReference>
<dbReference type="EMBL" id="KZ613949">
    <property type="protein sequence ID" value="PMD37151.1"/>
    <property type="molecule type" value="Genomic_DNA"/>
</dbReference>
<keyword evidence="3" id="KW-0808">Transferase</keyword>
<protein>
    <submittedName>
        <fullName evidence="3">Glycosyltransferase family 32 protein</fullName>
    </submittedName>
</protein>
<dbReference type="SUPFAM" id="SSF53448">
    <property type="entry name" value="Nucleotide-diphospho-sugar transferases"/>
    <property type="match status" value="1"/>
</dbReference>
<evidence type="ECO:0000313" key="3">
    <source>
        <dbReference type="EMBL" id="PMD37151.1"/>
    </source>
</evidence>
<evidence type="ECO:0000256" key="1">
    <source>
        <dbReference type="ARBA" id="ARBA00009003"/>
    </source>
</evidence>